<dbReference type="PANTHER" id="PTHR35586:SF1">
    <property type="entry name" value="SLL1691 PROTEIN"/>
    <property type="match status" value="1"/>
</dbReference>
<name>A0ABR8GLZ4_9CYAN</name>
<comment type="caution">
    <text evidence="1">The sequence shown here is derived from an EMBL/GenBank/DDBJ whole genome shotgun (WGS) entry which is preliminary data.</text>
</comment>
<sequence>MTDNSQTELDSLNPQTEYDSPWKDVLERYFEDFMLFFFPQAHRRIDWTRKHEFLDKELLSVVGDAEIGTRFADKLVKIYRISGEENWILIHVEIQSQEESNFALRMYTYNYRIYDKYQKFVVSLAILGDENPNWRPSQFNSQLFGCGISFRFPVIKLLDYEQRLSELEASRNPFTIVVMAHLQAKATTSNRTERKQQKLTLVKRLYDLGFERDSIIILFKFIDWMMTLPANLAREFWQEYSIFEESRRMQYVTSVERIGIEKGTRKGLLQGIDTCLQLKFGAMQSELFEEISQIQDVEQLEAILTALKTVNTVEELREIYQPITE</sequence>
<organism evidence="1 2">
    <name type="scientific">Scytonema hofmannii FACHB-248</name>
    <dbReference type="NCBI Taxonomy" id="1842502"/>
    <lineage>
        <taxon>Bacteria</taxon>
        <taxon>Bacillati</taxon>
        <taxon>Cyanobacteriota</taxon>
        <taxon>Cyanophyceae</taxon>
        <taxon>Nostocales</taxon>
        <taxon>Scytonemataceae</taxon>
        <taxon>Scytonema</taxon>
    </lineage>
</organism>
<dbReference type="Proteomes" id="UP000660380">
    <property type="component" value="Unassembled WGS sequence"/>
</dbReference>
<accession>A0ABR8GLZ4</accession>
<gene>
    <name evidence="1" type="ORF">H6G81_05995</name>
</gene>
<dbReference type="PANTHER" id="PTHR35586">
    <property type="entry name" value="SLL1691 PROTEIN"/>
    <property type="match status" value="1"/>
</dbReference>
<dbReference type="RefSeq" id="WP_029631202.1">
    <property type="nucleotide sequence ID" value="NZ_JACJTA010000008.1"/>
</dbReference>
<dbReference type="EMBL" id="JACJTA010000008">
    <property type="protein sequence ID" value="MBD2604085.1"/>
    <property type="molecule type" value="Genomic_DNA"/>
</dbReference>
<reference evidence="1 2" key="1">
    <citation type="journal article" date="2020" name="ISME J.">
        <title>Comparative genomics reveals insights into cyanobacterial evolution and habitat adaptation.</title>
        <authorList>
            <person name="Chen M.Y."/>
            <person name="Teng W.K."/>
            <person name="Zhao L."/>
            <person name="Hu C.X."/>
            <person name="Zhou Y.K."/>
            <person name="Han B.P."/>
            <person name="Song L.R."/>
            <person name="Shu W.S."/>
        </authorList>
    </citation>
    <scope>NUCLEOTIDE SEQUENCE [LARGE SCALE GENOMIC DNA]</scope>
    <source>
        <strain evidence="1 2">FACHB-248</strain>
    </source>
</reference>
<keyword evidence="2" id="KW-1185">Reference proteome</keyword>
<evidence type="ECO:0000313" key="2">
    <source>
        <dbReference type="Proteomes" id="UP000660380"/>
    </source>
</evidence>
<evidence type="ECO:0000313" key="1">
    <source>
        <dbReference type="EMBL" id="MBD2604085.1"/>
    </source>
</evidence>
<protein>
    <submittedName>
        <fullName evidence="1">Cytosolic protein</fullName>
    </submittedName>
</protein>
<proteinExistence type="predicted"/>